<keyword evidence="4" id="KW-0511">Multifunctional enzyme</keyword>
<dbReference type="CDD" id="cd00833">
    <property type="entry name" value="PKS"/>
    <property type="match status" value="1"/>
</dbReference>
<feature type="compositionally biased region" description="Basic and acidic residues" evidence="7">
    <location>
        <begin position="1619"/>
        <end position="1628"/>
    </location>
</feature>
<evidence type="ECO:0000256" key="7">
    <source>
        <dbReference type="SAM" id="MobiDB-lite"/>
    </source>
</evidence>
<dbReference type="GO" id="GO:0031177">
    <property type="term" value="F:phosphopantetheine binding"/>
    <property type="evidence" value="ECO:0007669"/>
    <property type="project" value="InterPro"/>
</dbReference>
<evidence type="ECO:0000313" key="11">
    <source>
        <dbReference type="EMBL" id="PNY29434.1"/>
    </source>
</evidence>
<keyword evidence="5" id="KW-0012">Acyltransferase</keyword>
<keyword evidence="12" id="KW-1185">Reference proteome</keyword>
<evidence type="ECO:0000259" key="9">
    <source>
        <dbReference type="PROSITE" id="PS52004"/>
    </source>
</evidence>
<dbReference type="InterPro" id="IPR016039">
    <property type="entry name" value="Thiolase-like"/>
</dbReference>
<dbReference type="InterPro" id="IPR032088">
    <property type="entry name" value="SAT"/>
</dbReference>
<dbReference type="SUPFAM" id="SSF47336">
    <property type="entry name" value="ACP-like"/>
    <property type="match status" value="1"/>
</dbReference>
<dbReference type="SUPFAM" id="SSF51735">
    <property type="entry name" value="NAD(P)-binding Rossmann-fold domains"/>
    <property type="match status" value="1"/>
</dbReference>
<keyword evidence="1" id="KW-0596">Phosphopantetheine</keyword>
<dbReference type="Gene3D" id="3.10.129.110">
    <property type="entry name" value="Polyketide synthase dehydratase"/>
    <property type="match status" value="1"/>
</dbReference>
<accession>A0A2K3QPG7</accession>
<dbReference type="InterPro" id="IPR036736">
    <property type="entry name" value="ACP-like_sf"/>
</dbReference>
<feature type="active site" description="Proton acceptor; for dehydratase activity" evidence="6">
    <location>
        <position position="1306"/>
    </location>
</feature>
<dbReference type="PROSITE" id="PS00012">
    <property type="entry name" value="PHOSPHOPANTETHEINE"/>
    <property type="match status" value="1"/>
</dbReference>
<feature type="domain" description="PKS/mFAS DH" evidence="10">
    <location>
        <begin position="1271"/>
        <end position="1578"/>
    </location>
</feature>
<dbReference type="InterPro" id="IPR049900">
    <property type="entry name" value="PKS_mFAS_DH"/>
</dbReference>
<dbReference type="Pfam" id="PF08242">
    <property type="entry name" value="Methyltransf_12"/>
    <property type="match status" value="1"/>
</dbReference>
<dbReference type="InterPro" id="IPR013120">
    <property type="entry name" value="FAR_NAD-bd"/>
</dbReference>
<dbReference type="InterPro" id="IPR050444">
    <property type="entry name" value="Polyketide_Synthase"/>
</dbReference>
<feature type="compositionally biased region" description="Polar residues" evidence="7">
    <location>
        <begin position="1730"/>
        <end position="1739"/>
    </location>
</feature>
<dbReference type="InterPro" id="IPR041068">
    <property type="entry name" value="HTH_51"/>
</dbReference>
<feature type="domain" description="Carrier" evidence="8">
    <location>
        <begin position="1632"/>
        <end position="1709"/>
    </location>
</feature>
<organism evidence="11 12">
    <name type="scientific">Tolypocladium capitatum</name>
    <dbReference type="NCBI Taxonomy" id="45235"/>
    <lineage>
        <taxon>Eukaryota</taxon>
        <taxon>Fungi</taxon>
        <taxon>Dikarya</taxon>
        <taxon>Ascomycota</taxon>
        <taxon>Pezizomycotina</taxon>
        <taxon>Sordariomycetes</taxon>
        <taxon>Hypocreomycetidae</taxon>
        <taxon>Hypocreales</taxon>
        <taxon>Ophiocordycipitaceae</taxon>
        <taxon>Tolypocladium</taxon>
    </lineage>
</organism>
<feature type="region of interest" description="Disordered" evidence="7">
    <location>
        <begin position="1718"/>
        <end position="1740"/>
    </location>
</feature>
<dbReference type="Gene3D" id="3.30.70.3290">
    <property type="match status" value="1"/>
</dbReference>
<evidence type="ECO:0000256" key="1">
    <source>
        <dbReference type="ARBA" id="ARBA00022450"/>
    </source>
</evidence>
<dbReference type="InterPro" id="IPR009081">
    <property type="entry name" value="PP-bd_ACP"/>
</dbReference>
<evidence type="ECO:0000259" key="10">
    <source>
        <dbReference type="PROSITE" id="PS52019"/>
    </source>
</evidence>
<dbReference type="OrthoDB" id="329835at2759"/>
<evidence type="ECO:0000256" key="3">
    <source>
        <dbReference type="ARBA" id="ARBA00022679"/>
    </source>
</evidence>
<feature type="region of interest" description="N-terminal hotdog fold" evidence="6">
    <location>
        <begin position="1271"/>
        <end position="1402"/>
    </location>
</feature>
<reference evidence="11 12" key="1">
    <citation type="submission" date="2017-08" db="EMBL/GenBank/DDBJ databases">
        <title>Harnessing the power of phylogenomics to disentangle the directionality and signatures of interkingdom host jumping in the parasitic fungal genus Tolypocladium.</title>
        <authorList>
            <person name="Quandt C.A."/>
            <person name="Patterson W."/>
            <person name="Spatafora J.W."/>
        </authorList>
    </citation>
    <scope>NUCLEOTIDE SEQUENCE [LARGE SCALE GENOMIC DNA]</scope>
    <source>
        <strain evidence="11 12">CBS 113982</strain>
    </source>
</reference>
<keyword evidence="2" id="KW-0597">Phosphoprotein</keyword>
<dbReference type="Proteomes" id="UP000236621">
    <property type="component" value="Unassembled WGS sequence"/>
</dbReference>
<dbReference type="PROSITE" id="PS50075">
    <property type="entry name" value="CARRIER"/>
    <property type="match status" value="1"/>
</dbReference>
<dbReference type="InterPro" id="IPR036291">
    <property type="entry name" value="NAD(P)-bd_dom_sf"/>
</dbReference>
<dbReference type="Pfam" id="PF00550">
    <property type="entry name" value="PP-binding"/>
    <property type="match status" value="1"/>
</dbReference>
<dbReference type="SUPFAM" id="SSF52151">
    <property type="entry name" value="FabD/lysophospholipase-like"/>
    <property type="match status" value="1"/>
</dbReference>
<dbReference type="Gene3D" id="3.40.366.10">
    <property type="entry name" value="Malonyl-Coenzyme A Acyl Carrier Protein, domain 2"/>
    <property type="match status" value="2"/>
</dbReference>
<dbReference type="Gene3D" id="3.40.50.720">
    <property type="entry name" value="NAD(P)-binding Rossmann-like Domain"/>
    <property type="match status" value="1"/>
</dbReference>
<dbReference type="InterPro" id="IPR006162">
    <property type="entry name" value="Ppantetheine_attach_site"/>
</dbReference>
<proteinExistence type="predicted"/>
<dbReference type="EMBL" id="NRSZ01000112">
    <property type="protein sequence ID" value="PNY29434.1"/>
    <property type="molecule type" value="Genomic_DNA"/>
</dbReference>
<dbReference type="Pfam" id="PF16073">
    <property type="entry name" value="SAT"/>
    <property type="match status" value="1"/>
</dbReference>
<dbReference type="SUPFAM" id="SSF53335">
    <property type="entry name" value="S-adenosyl-L-methionine-dependent methyltransferases"/>
    <property type="match status" value="1"/>
</dbReference>
<dbReference type="PANTHER" id="PTHR45681:SF6">
    <property type="entry name" value="POLYKETIDE SYNTHASE 37"/>
    <property type="match status" value="1"/>
</dbReference>
<dbReference type="Gene3D" id="3.40.47.10">
    <property type="match status" value="1"/>
</dbReference>
<feature type="region of interest" description="Disordered" evidence="7">
    <location>
        <begin position="1608"/>
        <end position="1632"/>
    </location>
</feature>
<dbReference type="PROSITE" id="PS52019">
    <property type="entry name" value="PKS_MFAS_DH"/>
    <property type="match status" value="1"/>
</dbReference>
<dbReference type="InterPro" id="IPR020806">
    <property type="entry name" value="PKS_PP-bd"/>
</dbReference>
<dbReference type="InterPro" id="IPR020841">
    <property type="entry name" value="PKS_Beta-ketoAc_synthase_dom"/>
</dbReference>
<evidence type="ECO:0000259" key="8">
    <source>
        <dbReference type="PROSITE" id="PS50075"/>
    </source>
</evidence>
<name>A0A2K3QPG7_9HYPO</name>
<dbReference type="GO" id="GO:0044550">
    <property type="term" value="P:secondary metabolite biosynthetic process"/>
    <property type="evidence" value="ECO:0007669"/>
    <property type="project" value="UniProtKB-ARBA"/>
</dbReference>
<dbReference type="SUPFAM" id="SSF55048">
    <property type="entry name" value="Probable ACP-binding domain of malonyl-CoA ACP transacylase"/>
    <property type="match status" value="1"/>
</dbReference>
<feature type="active site" description="Proton donor; for dehydratase activity" evidence="6">
    <location>
        <position position="1486"/>
    </location>
</feature>
<protein>
    <submittedName>
        <fullName evidence="11">Polyketide synthase</fullName>
    </submittedName>
</protein>
<dbReference type="SMART" id="SM00823">
    <property type="entry name" value="PKS_PP"/>
    <property type="match status" value="1"/>
</dbReference>
<dbReference type="InterPro" id="IPR013217">
    <property type="entry name" value="Methyltransf_12"/>
</dbReference>
<dbReference type="STRING" id="45235.A0A2K3QPG7"/>
<dbReference type="PROSITE" id="PS52004">
    <property type="entry name" value="KS3_2"/>
    <property type="match status" value="1"/>
</dbReference>
<dbReference type="SMART" id="SM00827">
    <property type="entry name" value="PKS_AT"/>
    <property type="match status" value="1"/>
</dbReference>
<comment type="caution">
    <text evidence="11">The sequence shown here is derived from an EMBL/GenBank/DDBJ whole genome shotgun (WGS) entry which is preliminary data.</text>
</comment>
<feature type="domain" description="Ketosynthase family 3 (KS3)" evidence="9">
    <location>
        <begin position="368"/>
        <end position="785"/>
    </location>
</feature>
<feature type="compositionally biased region" description="Low complexity" evidence="7">
    <location>
        <begin position="1718"/>
        <end position="1727"/>
    </location>
</feature>
<sequence>MLLQQPLSGQDGTVLLFGPQALAYTPSMFNDLRAAVWGKEEWSWLIDTISSLLDCWDAFATQFPQFKAVDGKKQLQELHESFKTGVMAAAGEPLPNIVLSPLVVIGHMVDYIRYRQNNPHHITGALGFCTGLLSAFAVALSKDDADLQTYGANAIRLAVLIGGIVDGQDSANPHGPSVALATAWNSENEGEFQRILKNHPDAYISVAFDNNRVTVTTATRSADALQKELRNAGILAPKIGLRGRFHHESLSEVIESISRYCDGNPNLALPHASALAHPTQSNSSKALEANVALHTHALRATLAERSEWYRTFQLASESWMIGNNGKILAFGPERCVPPSMAPKFGSRVSQISENKAALLDSRPQPRKADDIAVVGMSIKVAGADDLDEFWDLLCEGKSQHKEVPSERFGFDQVWREKDTTNRKWFGNFINHHDTFDHKFFKKSAREISSTDPQQRQMLQVVYQAVEQSGYFGRANPDKKIGCYIGVCSADYENNVACYEPNAFTAIGNLKSFIAGKISHWFGWTGPGLCIDTACSSSLVAVHQACQSILSGETTAALAGGANIMAHSLWFQNLAAASFLSPTGQCKPFDQHADGYCRGEGFAAVFLKKMSTAIEDGDQIFGTISSTGVLQNQNCTPVFVPNSPSLTELFSQTLARAHISPEQIGYAEAHGTGTQVGDPAEYSSILNVMGGSNRSRPLYFGSVKGLVGHTECASGTISLIKSLLMIQNRAMPPQASHTTLNSALHASPNDKMELVTRLKPWEDDSRNILINNYGASGSNASMVVTEAPRCRPRAPESSQSAVEYPIRLVGTDDRALKEYITRFRRFLNSKSGSLSYPSLAFNVSRQSNPTLDKVLAFSARSTEDVIQKLLAFEEGKGDVSTYSQQNARPVIMAFGGQVSTFVGLDPAVYQNASVFRRHLDECDSVVRSLGRGSIFPGIFQRSPVANALELQPMLFAMQYSCALSWIDCGVTPVAVVGHSFGELVAMCVSGTLSLYDAMKMTVGRAAAIVETWGEDGGSMIAIEADLEVVQKLLQKSNSRSNEAGAGSANIACFNGAQSFTVAGSTKSIDIVVETLQQDAEFSTLRNKRLNVTNAFHSALVDPLVPKLAEMGQELSFQSPSIYFEMSTESATRSRLGPSYVADHMRDPVYFHHAVQRLARLYPSAVWIEAGSNSTITGMASRSLNGPKTSHFQAVNITADNALQQLTKVTLELWKQGLKLVHWSHHRSQTYEYDVCYLPPYQFEKARHWLDLKPAPKIIDESATREVAVQQTPEGLWSFVAYTDDKKQSGRFRINTMNHKYKEMVSGHIIAQTAPICPATVEVNIAVEALLSIQPTESVDKLQPRIESVTNEAPICEDLTRSVWLDLEVIGQNTWGWKMTSDTPSKPMTTLHVSGKIILTSKDDPVGRSEFADFERLVGHQHCVEILNSTDADDIIQGRNIYSAFNPVVDYAEPYRGVQRVVGKNQESAGRVLKKHNGETWLDAHLADCFSQVGGIWVNCMTDCKLEDMYIAIGFEKWIRSPSFSIDSNPSGVWDVLAKHHRKSEKDYVSDILIFDANTGALSEIILGINYHKVPKASMSKMLTKLTNMPGVEAKDLPARKPATEIPIAQVIPTPQASPAEKSKSEEKKGGNGSVLNEICDKIRGLLAEISGLKPEEIKDNTDLADIGIDSLMGMELSRELGGMFKTDLPTDELYSVTDFRSLVACVTGALGMDVAIVSDDNSSTTDGDTPYENSMSSHSSVVDEKESHDKAVGELQLPSSAVRDAFQETKDLTDQFIKDYRCADYMKTVLPFQNELCVALVVEAFEKSGRSLTLAKAGDILPRISHAREHGRLTDYLYQMLEQEAHLVQLHGSKITRTSTPVPTKSSRVILNELLAAFPDHTWANKLTYFAGGQLAEVLRGDVDGIKLIFGSAEGRELVTGLYGDSLLNKLANVQMQDMLSRLISKIYTFDGPLRILELGAGTGGTTTGMIEALSKLNVPIEYTFTDLSGSFVALARKKYAQYPFMKFRVHDIEKPPASDLVGTQHVVLGSNAIHATRSLTVSVTNVKKMLRPDGFLMMLEMTQPLYWVDLIFGLFEGWWLFEDNRQHAIAPESQWERELQNAGYGHVDWTDGKRPEVAIQKVIMAFASGPRYERTSPVPASLPAPVTDVDPARKAKIEEYVSRYSQGFQAPNPIRGSTSAHVNCTIAITGATGSLGVNLVAHLAALPEVDQVICINRRSTTGEPDERQRNALETRGISLDATSMSKLRCFQTDTAKPYLGLPQETYDELTKTVTHLIHNAWPMTGKRPVAGLEAQFKVVRNLVDFASDAASQRPRGFKFSFQFISSIAVIGHYPERLVPEKRMELSSVLPNGYGEAKFICENVLDNTLHRFPDSFRIMSVRLGQIAGSKTNGYWNSVEHLPFLIKSSQTLNALPAFKGDLCWTPVDDVAGTLSDLVLRTGTPYPIYHIDNPVRQPWEKMIPDLAEQLGVPRGNLLPFNEWIGRVRDFDGPAEDNPAAKLVDFLDDNFLRMSCGGLLLDTAKSCEHSPTLAAVGPVGVDVMKKYVAWWKRDRFLRA</sequence>
<dbReference type="InterPro" id="IPR014031">
    <property type="entry name" value="Ketoacyl_synth_C"/>
</dbReference>
<dbReference type="Pfam" id="PF00698">
    <property type="entry name" value="Acyl_transf_1"/>
    <property type="match status" value="1"/>
</dbReference>
<dbReference type="SMART" id="SM01294">
    <property type="entry name" value="PKS_PP_betabranch"/>
    <property type="match status" value="1"/>
</dbReference>
<dbReference type="Gene3D" id="1.10.1200.10">
    <property type="entry name" value="ACP-like"/>
    <property type="match status" value="1"/>
</dbReference>
<dbReference type="Pfam" id="PF00109">
    <property type="entry name" value="ketoacyl-synt"/>
    <property type="match status" value="1"/>
</dbReference>
<dbReference type="InterPro" id="IPR042104">
    <property type="entry name" value="PKS_dehydratase_sf"/>
</dbReference>
<evidence type="ECO:0000256" key="2">
    <source>
        <dbReference type="ARBA" id="ARBA00022553"/>
    </source>
</evidence>
<dbReference type="Gene3D" id="3.40.50.150">
    <property type="entry name" value="Vaccinia Virus protein VP39"/>
    <property type="match status" value="1"/>
</dbReference>
<dbReference type="InterPro" id="IPR029063">
    <property type="entry name" value="SAM-dependent_MTases_sf"/>
</dbReference>
<dbReference type="InterPro" id="IPR014030">
    <property type="entry name" value="Ketoacyl_synth_N"/>
</dbReference>
<dbReference type="PANTHER" id="PTHR45681">
    <property type="entry name" value="POLYKETIDE SYNTHASE 44-RELATED"/>
    <property type="match status" value="1"/>
</dbReference>
<dbReference type="Pfam" id="PF02801">
    <property type="entry name" value="Ketoacyl-synt_C"/>
    <property type="match status" value="1"/>
</dbReference>
<feature type="region of interest" description="C-terminal hotdog fold" evidence="6">
    <location>
        <begin position="1430"/>
        <end position="1578"/>
    </location>
</feature>
<dbReference type="InterPro" id="IPR014043">
    <property type="entry name" value="Acyl_transferase_dom"/>
</dbReference>
<dbReference type="Pfam" id="PF18558">
    <property type="entry name" value="HTH_51"/>
    <property type="match status" value="1"/>
</dbReference>
<dbReference type="Pfam" id="PF07993">
    <property type="entry name" value="NAD_binding_4"/>
    <property type="match status" value="1"/>
</dbReference>
<dbReference type="GO" id="GO:0016746">
    <property type="term" value="F:acyltransferase activity"/>
    <property type="evidence" value="ECO:0007669"/>
    <property type="project" value="UniProtKB-KW"/>
</dbReference>
<evidence type="ECO:0000256" key="6">
    <source>
        <dbReference type="PROSITE-ProRule" id="PRU01363"/>
    </source>
</evidence>
<evidence type="ECO:0000256" key="5">
    <source>
        <dbReference type="ARBA" id="ARBA00023315"/>
    </source>
</evidence>
<gene>
    <name evidence="11" type="ORF">TCAP_00648</name>
</gene>
<dbReference type="InterPro" id="IPR001227">
    <property type="entry name" value="Ac_transferase_dom_sf"/>
</dbReference>
<evidence type="ECO:0000313" key="12">
    <source>
        <dbReference type="Proteomes" id="UP000236621"/>
    </source>
</evidence>
<dbReference type="InterPro" id="IPR016035">
    <property type="entry name" value="Acyl_Trfase/lysoPLipase"/>
</dbReference>
<evidence type="ECO:0000256" key="4">
    <source>
        <dbReference type="ARBA" id="ARBA00023268"/>
    </source>
</evidence>
<dbReference type="InterPro" id="IPR016036">
    <property type="entry name" value="Malonyl_transacylase_ACP-bd"/>
</dbReference>
<dbReference type="SMART" id="SM00825">
    <property type="entry name" value="PKS_KS"/>
    <property type="match status" value="1"/>
</dbReference>
<dbReference type="SUPFAM" id="SSF53901">
    <property type="entry name" value="Thiolase-like"/>
    <property type="match status" value="1"/>
</dbReference>
<keyword evidence="3" id="KW-0808">Transferase</keyword>